<dbReference type="EMBL" id="QVTE01000030">
    <property type="protein sequence ID" value="RFU69026.1"/>
    <property type="molecule type" value="Genomic_DNA"/>
</dbReference>
<evidence type="ECO:0000259" key="2">
    <source>
        <dbReference type="Pfam" id="PF15609"/>
    </source>
</evidence>
<accession>A0A372LND4</accession>
<dbReference type="InterPro" id="IPR029057">
    <property type="entry name" value="PRTase-like"/>
</dbReference>
<dbReference type="InterPro" id="IPR022537">
    <property type="entry name" value="TRSP_dom"/>
</dbReference>
<dbReference type="CDD" id="cd06223">
    <property type="entry name" value="PRTases_typeI"/>
    <property type="match status" value="1"/>
</dbReference>
<gene>
    <name evidence="3" type="ORF">D0469_11155</name>
</gene>
<dbReference type="SUPFAM" id="SSF53271">
    <property type="entry name" value="PRTase-like"/>
    <property type="match status" value="1"/>
</dbReference>
<keyword evidence="3" id="KW-0328">Glycosyltransferase</keyword>
<proteinExistence type="predicted"/>
<dbReference type="AlphaFoldDB" id="A0A372LND4"/>
<dbReference type="OrthoDB" id="56827at2"/>
<name>A0A372LND4_9BACI</name>
<dbReference type="InterPro" id="IPR000836">
    <property type="entry name" value="PRTase_dom"/>
</dbReference>
<dbReference type="RefSeq" id="WP_117326817.1">
    <property type="nucleotide sequence ID" value="NZ_QVTE01000030.1"/>
</dbReference>
<evidence type="ECO:0000313" key="3">
    <source>
        <dbReference type="EMBL" id="RFU69026.1"/>
    </source>
</evidence>
<protein>
    <submittedName>
        <fullName evidence="3">Adenine/guanine phosphoribosyltransferase</fullName>
    </submittedName>
</protein>
<comment type="caution">
    <text evidence="3">The sequence shown here is derived from an EMBL/GenBank/DDBJ whole genome shotgun (WGS) entry which is preliminary data.</text>
</comment>
<reference evidence="3 4" key="1">
    <citation type="submission" date="2018-08" db="EMBL/GenBank/DDBJ databases">
        <title>Bacillus chawlae sp. nov., Bacillus glennii sp. nov., and Bacillus saganii sp. nov. Isolated from the Vehicle Assembly Building at Kennedy Space Center where the Viking Spacecraft were Assembled.</title>
        <authorList>
            <person name="Seuylemezian A."/>
            <person name="Vaishampayan P."/>
        </authorList>
    </citation>
    <scope>NUCLEOTIDE SEQUENCE [LARGE SCALE GENOMIC DNA]</scope>
    <source>
        <strain evidence="3 4">V47-23a</strain>
    </source>
</reference>
<sequence length="464" mass="52505">MTTTHTSTYSQNQKRFTFNILDSLKVEVRLNENPYGIPLDFLFGMAARKNKKRAFLFVSRILGKHIPVKPVTSLLSGALLGMRIMEIIYGISARNKDQVIRAMLFDENADEVYRSLSKKGFDLPEETLFIGFAETATALGHSTFDVFNNAHYIHTTREKINEIKPSINFKEEHSHATDQACFVNRELLEGTGPIVLVDDEITTGKTALNIIESLHAQYPRRQYIVASLLDWRSEADRQKYKDLEKRLGISIQSVSLCAGEIDVDGDPVEKEKEWKYESAVRPALPSIHRINLHTYSHFKKIPDISCTSVNSSGQVNDTPYSGMTGRFSGLSAGKRADIDHYTEAIGRLLAETRSAGKALCLGTGEFMYLPMKIAAAMGENLFYQSTTRSPIHRVNQQGYAVKSGFAFNCPEDHTITNYFYNIEYKQYDDIYIFFERTVDEKSLDQLLAQLKKTGAANLYTVFMN</sequence>
<organism evidence="3 4">
    <name type="scientific">Peribacillus saganii</name>
    <dbReference type="NCBI Taxonomy" id="2303992"/>
    <lineage>
        <taxon>Bacteria</taxon>
        <taxon>Bacillati</taxon>
        <taxon>Bacillota</taxon>
        <taxon>Bacilli</taxon>
        <taxon>Bacillales</taxon>
        <taxon>Bacillaceae</taxon>
        <taxon>Peribacillus</taxon>
    </lineage>
</organism>
<dbReference type="InterPro" id="IPR041688">
    <property type="entry name" value="PRTase_2"/>
</dbReference>
<feature type="domain" description="TRSP" evidence="1">
    <location>
        <begin position="324"/>
        <end position="450"/>
    </location>
</feature>
<keyword evidence="3" id="KW-0808">Transferase</keyword>
<keyword evidence="4" id="KW-1185">Reference proteome</keyword>
<dbReference type="Pfam" id="PF15609">
    <property type="entry name" value="PRTase_2"/>
    <property type="match status" value="1"/>
</dbReference>
<dbReference type="Gene3D" id="3.40.50.2020">
    <property type="match status" value="1"/>
</dbReference>
<feature type="domain" description="Orotate phosphoribosyltransferase-like" evidence="2">
    <location>
        <begin position="42"/>
        <end position="260"/>
    </location>
</feature>
<dbReference type="InterPro" id="IPR011214">
    <property type="entry name" value="UCP020967"/>
</dbReference>
<evidence type="ECO:0000259" key="1">
    <source>
        <dbReference type="Pfam" id="PF12500"/>
    </source>
</evidence>
<dbReference type="Pfam" id="PF12500">
    <property type="entry name" value="TRSP"/>
    <property type="match status" value="1"/>
</dbReference>
<dbReference type="PIRSF" id="PIRSF020967">
    <property type="entry name" value="UCP020967"/>
    <property type="match status" value="1"/>
</dbReference>
<evidence type="ECO:0000313" key="4">
    <source>
        <dbReference type="Proteomes" id="UP000264541"/>
    </source>
</evidence>
<dbReference type="Proteomes" id="UP000264541">
    <property type="component" value="Unassembled WGS sequence"/>
</dbReference>
<dbReference type="GO" id="GO:0016757">
    <property type="term" value="F:glycosyltransferase activity"/>
    <property type="evidence" value="ECO:0007669"/>
    <property type="project" value="UniProtKB-KW"/>
</dbReference>